<organism evidence="2 3">
    <name type="scientific">Flammeovirga pectinis</name>
    <dbReference type="NCBI Taxonomy" id="2494373"/>
    <lineage>
        <taxon>Bacteria</taxon>
        <taxon>Pseudomonadati</taxon>
        <taxon>Bacteroidota</taxon>
        <taxon>Cytophagia</taxon>
        <taxon>Cytophagales</taxon>
        <taxon>Flammeovirgaceae</taxon>
        <taxon>Flammeovirga</taxon>
    </lineage>
</organism>
<reference evidence="2 3" key="1">
    <citation type="submission" date="2018-12" db="EMBL/GenBank/DDBJ databases">
        <title>Flammeovirga pectinis sp. nov., isolated from the gut of the Korean scallop, Patinopecten yessoensis.</title>
        <authorList>
            <person name="Bae J.-W."/>
            <person name="Jeong Y.-S."/>
            <person name="Kang W."/>
        </authorList>
    </citation>
    <scope>NUCLEOTIDE SEQUENCE [LARGE SCALE GENOMIC DNA]</scope>
    <source>
        <strain evidence="2 3">L12M1</strain>
    </source>
</reference>
<keyword evidence="1" id="KW-1133">Transmembrane helix</keyword>
<dbReference type="AlphaFoldDB" id="A0A3Q9FRD5"/>
<dbReference type="RefSeq" id="WP_126614971.1">
    <property type="nucleotide sequence ID" value="NZ_CP034562.1"/>
</dbReference>
<proteinExistence type="predicted"/>
<evidence type="ECO:0000313" key="3">
    <source>
        <dbReference type="Proteomes" id="UP000267268"/>
    </source>
</evidence>
<feature type="transmembrane region" description="Helical" evidence="1">
    <location>
        <begin position="7"/>
        <end position="26"/>
    </location>
</feature>
<accession>A0A3Q9FRD5</accession>
<evidence type="ECO:0000313" key="2">
    <source>
        <dbReference type="EMBL" id="AZQ62954.1"/>
    </source>
</evidence>
<dbReference type="EMBL" id="CP034562">
    <property type="protein sequence ID" value="AZQ62954.1"/>
    <property type="molecule type" value="Genomic_DNA"/>
</dbReference>
<keyword evidence="1" id="KW-0472">Membrane</keyword>
<keyword evidence="1" id="KW-0812">Transmembrane</keyword>
<dbReference type="OrthoDB" id="9835488at2"/>
<dbReference type="Proteomes" id="UP000267268">
    <property type="component" value="Chromosome 1"/>
</dbReference>
<protein>
    <submittedName>
        <fullName evidence="2">Uncharacterized protein</fullName>
    </submittedName>
</protein>
<name>A0A3Q9FRD5_9BACT</name>
<evidence type="ECO:0000256" key="1">
    <source>
        <dbReference type="SAM" id="Phobius"/>
    </source>
</evidence>
<sequence>MTSTLRHNHLIVWIAILFLIPIGIYLSSSTSVSYLSAITITQPLEHPVTFTMDNGQLHVHVIQSYKAPSALLYIINTNNQRVFLGEISSRNRYHFSLPKNANSILVINGINKKTLFESKL</sequence>
<dbReference type="KEGG" id="fll:EI427_12105"/>
<keyword evidence="3" id="KW-1185">Reference proteome</keyword>
<gene>
    <name evidence="2" type="ORF">EI427_12105</name>
</gene>